<protein>
    <recommendedName>
        <fullName evidence="11">PHD-type domain-containing protein</fullName>
    </recommendedName>
</protein>
<dbReference type="GO" id="GO:0008270">
    <property type="term" value="F:zinc ion binding"/>
    <property type="evidence" value="ECO:0007669"/>
    <property type="project" value="UniProtKB-KW"/>
</dbReference>
<evidence type="ECO:0000259" key="7">
    <source>
        <dbReference type="PROSITE" id="PS50016"/>
    </source>
</evidence>
<dbReference type="EnsemblProtists" id="EOD41951">
    <property type="protein sequence ID" value="EOD41951"/>
    <property type="gene ID" value="EMIHUDRAFT_447526"/>
</dbReference>
<sequence length="1581" mass="170420">MESIEPAAPDPNWLPPQRRQTTARLVAYCGFGGDEAFAEAAVAGMPERRTLLSQPTTHDTNDDFCRQCGGGGDLLLCDRCDRSYHMYCLDPPLEVAPEGEWHCPAHSSTRRNVNKELSALTRETDAKAQFGQSYRQPRVDAARFQATCPPLLTPSERAAAPNGDASAPLWRPGCVSVPALVDLLAFGHRLVRREFSSAARYNEGLMVHLHLCGYETLEAKYALLAAAKLIAALPAEQRDADEMARLLAEAEASWEADRSSGVASWVRDLDAAVAGSELSLERVGELVAAGTAALGVDASLFGVTGRDAAPPPLEPPLARLKLLTAEHCAAKRWHRRHGAVLTSQQPLAQMRAALREADAADPPLRLAEARALRTRLEQAEAWLRAPEASLAPEVAALRARVAASKRWMARVHADLLRRTSSRGKASAKLTEAEAEALVREAAELHLRAEETELVRARLSEAAAWKAEVGAALGATSGVGALQQMERLHARGEQELNLALNELGVLEARVGESHRWIESAKAALEGSSCREPAELVALMGDGRRLGLALPEMQQLAQSLKESEWAEQAQAAVDEATTLEVLEALSEQAEHQPTGRVSALAEALAAKVARGREWSAKLEREMAEEDRTSLRDAAAMVSEVEAAKLKLPKLGKLREWVARAKAWQDSARKVQAKQTRGASQKPALSELEAMLAVGLELPLDVPEAPLLARQVREASDVERCAETLLEAAEEVASEMDELLLRASGLNVSIPLTEVLRVCRWRLALRAARAKPQLAELQDLIKQGRQLGLCHDESSPRSLGEMRRAGAELRVIGELVAQTEAWEEEAEKMLSSERVRVEELEALLRRGEALPLASDARDYLAAAYSDAQRWEKAARGLVGSDARIEEVQKLLKEYVKGNLHSDAMEELRARAREGEAWLREARDLFDDCGIELPDLTAVLRSDQADLYCVCRQPDDLQRLMLACDTCEVWYHMHCVGVPPAKAKQLAASNDEFECPACARKSGKPYPFSARVKKVPPKKTPRASEVAELLRKADQLRVCVEEAALLRDAHAACLEWHAKEAPKLLDALSATTPAADPAADGAGDGDGKLSTAWARVGGGALARGLYDDGEAYRVEPELMSLLKAWRFRHVKADVHADAAALLEMSLGCAETKLEASPPGAAAAPAVLDLAVEEGVAEPQEESGPRGAAGGHAKAAAAQPALEEAGEPGCGRWRPFYEREMASLAEDVAASRFMLREAEAWKHDAANFAKSSVPVDPEALASLLGRARASSLRLPPMPALEERAAKVGRWAAAVGSLLDDAAARAASGASGVPIDEATRLHAEALRLRVKGARWEALLAAFASLRDGVEEVRTSLVHHVSAAAVADAIAVTRSSGIFLTAEEPIFVDLLVRLQPAPLLAGPAMASTGGGATIAAPQVIHANGTSARPMQMPGQVAWTAAPVPQCYVLQPHEVQMGLLGPPHAQRHVWAQHTPRSATGLHGMSARSVGGARLRVYYEEDGRLVGYPGSAESVDASKGLKVRLDGFSKREWVTDDDEWEWIDGAVGADGTRPLEHYLGSVLRQYIGAGKAGRGKNIAAEAPAGKRRKQ</sequence>
<dbReference type="InterPro" id="IPR019787">
    <property type="entry name" value="Znf_PHD-finger"/>
</dbReference>
<dbReference type="PROSITE" id="PS51156">
    <property type="entry name" value="ELM2"/>
    <property type="match status" value="1"/>
</dbReference>
<evidence type="ECO:0000313" key="10">
    <source>
        <dbReference type="Proteomes" id="UP000013827"/>
    </source>
</evidence>
<dbReference type="InterPro" id="IPR013083">
    <property type="entry name" value="Znf_RING/FYVE/PHD"/>
</dbReference>
<evidence type="ECO:0000259" key="8">
    <source>
        <dbReference type="PROSITE" id="PS51156"/>
    </source>
</evidence>
<evidence type="ECO:0000313" key="9">
    <source>
        <dbReference type="EnsemblProtists" id="EOD41951"/>
    </source>
</evidence>
<dbReference type="Pfam" id="PF08429">
    <property type="entry name" value="PLU-1"/>
    <property type="match status" value="1"/>
</dbReference>
<reference evidence="9" key="2">
    <citation type="submission" date="2024-10" db="UniProtKB">
        <authorList>
            <consortium name="EnsemblProtists"/>
        </authorList>
    </citation>
    <scope>IDENTIFICATION</scope>
</reference>
<dbReference type="Proteomes" id="UP000013827">
    <property type="component" value="Unassembled WGS sequence"/>
</dbReference>
<evidence type="ECO:0000256" key="4">
    <source>
        <dbReference type="ARBA" id="ARBA00023242"/>
    </source>
</evidence>
<feature type="domain" description="PHD-type" evidence="7">
    <location>
        <begin position="942"/>
        <end position="997"/>
    </location>
</feature>
<dbReference type="GeneID" id="17287221"/>
<dbReference type="HOGENOM" id="CLU_245111_0_0_1"/>
<keyword evidence="1" id="KW-0479">Metal-binding</keyword>
<proteinExistence type="predicted"/>
<dbReference type="SUPFAM" id="SSF57903">
    <property type="entry name" value="FYVE/PHD zinc finger"/>
    <property type="match status" value="2"/>
</dbReference>
<evidence type="ECO:0000256" key="5">
    <source>
        <dbReference type="PROSITE-ProRule" id="PRU00146"/>
    </source>
</evidence>
<dbReference type="InterPro" id="IPR011011">
    <property type="entry name" value="Znf_FYVE_PHD"/>
</dbReference>
<dbReference type="SMART" id="SM00249">
    <property type="entry name" value="PHD"/>
    <property type="match status" value="2"/>
</dbReference>
<keyword evidence="2 5" id="KW-0863">Zinc-finger</keyword>
<evidence type="ECO:0000256" key="2">
    <source>
        <dbReference type="ARBA" id="ARBA00022771"/>
    </source>
</evidence>
<dbReference type="InterPro" id="IPR038028">
    <property type="entry name" value="BPTF"/>
</dbReference>
<keyword evidence="4" id="KW-0539">Nucleus</keyword>
<dbReference type="InterPro" id="IPR013637">
    <property type="entry name" value="Lys_sp_deMease-like_dom"/>
</dbReference>
<feature type="compositionally biased region" description="Low complexity" evidence="6">
    <location>
        <begin position="1186"/>
        <end position="1198"/>
    </location>
</feature>
<name>A0A0D3L1R6_EMIH1</name>
<dbReference type="eggNOG" id="KOG0383">
    <property type="taxonomic scope" value="Eukaryota"/>
</dbReference>
<dbReference type="Pfam" id="PF00628">
    <property type="entry name" value="PHD"/>
    <property type="match status" value="2"/>
</dbReference>
<dbReference type="InterPro" id="IPR000949">
    <property type="entry name" value="ELM2_dom"/>
</dbReference>
<dbReference type="InterPro" id="IPR019786">
    <property type="entry name" value="Zinc_finger_PHD-type_CS"/>
</dbReference>
<dbReference type="eggNOG" id="KOG1246">
    <property type="taxonomic scope" value="Eukaryota"/>
</dbReference>
<dbReference type="GO" id="GO:0006357">
    <property type="term" value="P:regulation of transcription by RNA polymerase II"/>
    <property type="evidence" value="ECO:0007669"/>
    <property type="project" value="InterPro"/>
</dbReference>
<dbReference type="CDD" id="cd15552">
    <property type="entry name" value="PHD_PHF3_like"/>
    <property type="match status" value="1"/>
</dbReference>
<dbReference type="RefSeq" id="XP_005794380.1">
    <property type="nucleotide sequence ID" value="XM_005794323.1"/>
</dbReference>
<feature type="domain" description="PHD-type" evidence="7">
    <location>
        <begin position="62"/>
        <end position="109"/>
    </location>
</feature>
<evidence type="ECO:0000256" key="1">
    <source>
        <dbReference type="ARBA" id="ARBA00022723"/>
    </source>
</evidence>
<evidence type="ECO:0008006" key="11">
    <source>
        <dbReference type="Google" id="ProtNLM"/>
    </source>
</evidence>
<feature type="region of interest" description="Disordered" evidence="6">
    <location>
        <begin position="1170"/>
        <end position="1202"/>
    </location>
</feature>
<dbReference type="PROSITE" id="PS01359">
    <property type="entry name" value="ZF_PHD_1"/>
    <property type="match status" value="1"/>
</dbReference>
<keyword evidence="10" id="KW-1185">Reference proteome</keyword>
<dbReference type="eggNOG" id="KOG1632">
    <property type="taxonomic scope" value="Eukaryota"/>
</dbReference>
<evidence type="ECO:0000256" key="6">
    <source>
        <dbReference type="SAM" id="MobiDB-lite"/>
    </source>
</evidence>
<feature type="domain" description="ELM2" evidence="8">
    <location>
        <begin position="135"/>
        <end position="227"/>
    </location>
</feature>
<evidence type="ECO:0000256" key="3">
    <source>
        <dbReference type="ARBA" id="ARBA00022833"/>
    </source>
</evidence>
<keyword evidence="3" id="KW-0862">Zinc</keyword>
<dbReference type="CDD" id="cd15532">
    <property type="entry name" value="PHD2_CHD_II"/>
    <property type="match status" value="1"/>
</dbReference>
<dbReference type="Gene3D" id="3.30.40.10">
    <property type="entry name" value="Zinc/RING finger domain, C3HC4 (zinc finger)"/>
    <property type="match status" value="2"/>
</dbReference>
<dbReference type="KEGG" id="ehx:EMIHUDRAFT_447526"/>
<accession>A0A0D3L1R6</accession>
<dbReference type="GO" id="GO:0016589">
    <property type="term" value="C:NURF complex"/>
    <property type="evidence" value="ECO:0007669"/>
    <property type="project" value="InterPro"/>
</dbReference>
<dbReference type="STRING" id="2903.R1G1Q1"/>
<dbReference type="InterPro" id="IPR001965">
    <property type="entry name" value="Znf_PHD"/>
</dbReference>
<organism evidence="9 10">
    <name type="scientific">Emiliania huxleyi (strain CCMP1516)</name>
    <dbReference type="NCBI Taxonomy" id="280463"/>
    <lineage>
        <taxon>Eukaryota</taxon>
        <taxon>Haptista</taxon>
        <taxon>Haptophyta</taxon>
        <taxon>Prymnesiophyceae</taxon>
        <taxon>Isochrysidales</taxon>
        <taxon>Noelaerhabdaceae</taxon>
        <taxon>Emiliania</taxon>
    </lineage>
</organism>
<dbReference type="PANTHER" id="PTHR45975">
    <property type="entry name" value="NUCLEOSOME-REMODELING FACTOR SUBUNIT BPTF"/>
    <property type="match status" value="1"/>
</dbReference>
<dbReference type="PaxDb" id="2903-EOD41951"/>
<dbReference type="PROSITE" id="PS50016">
    <property type="entry name" value="ZF_PHD_2"/>
    <property type="match status" value="2"/>
</dbReference>
<reference evidence="10" key="1">
    <citation type="journal article" date="2013" name="Nature">
        <title>Pan genome of the phytoplankton Emiliania underpins its global distribution.</title>
        <authorList>
            <person name="Read B.A."/>
            <person name="Kegel J."/>
            <person name="Klute M.J."/>
            <person name="Kuo A."/>
            <person name="Lefebvre S.C."/>
            <person name="Maumus F."/>
            <person name="Mayer C."/>
            <person name="Miller J."/>
            <person name="Monier A."/>
            <person name="Salamov A."/>
            <person name="Young J."/>
            <person name="Aguilar M."/>
            <person name="Claverie J.M."/>
            <person name="Frickenhaus S."/>
            <person name="Gonzalez K."/>
            <person name="Herman E.K."/>
            <person name="Lin Y.C."/>
            <person name="Napier J."/>
            <person name="Ogata H."/>
            <person name="Sarno A.F."/>
            <person name="Shmutz J."/>
            <person name="Schroeder D."/>
            <person name="de Vargas C."/>
            <person name="Verret F."/>
            <person name="von Dassow P."/>
            <person name="Valentin K."/>
            <person name="Van de Peer Y."/>
            <person name="Wheeler G."/>
            <person name="Dacks J.B."/>
            <person name="Delwiche C.F."/>
            <person name="Dyhrman S.T."/>
            <person name="Glockner G."/>
            <person name="John U."/>
            <person name="Richards T."/>
            <person name="Worden A.Z."/>
            <person name="Zhang X."/>
            <person name="Grigoriev I.V."/>
            <person name="Allen A.E."/>
            <person name="Bidle K."/>
            <person name="Borodovsky M."/>
            <person name="Bowler C."/>
            <person name="Brownlee C."/>
            <person name="Cock J.M."/>
            <person name="Elias M."/>
            <person name="Gladyshev V.N."/>
            <person name="Groth M."/>
            <person name="Guda C."/>
            <person name="Hadaegh A."/>
            <person name="Iglesias-Rodriguez M.D."/>
            <person name="Jenkins J."/>
            <person name="Jones B.M."/>
            <person name="Lawson T."/>
            <person name="Leese F."/>
            <person name="Lindquist E."/>
            <person name="Lobanov A."/>
            <person name="Lomsadze A."/>
            <person name="Malik S.B."/>
            <person name="Marsh M.E."/>
            <person name="Mackinder L."/>
            <person name="Mock T."/>
            <person name="Mueller-Roeber B."/>
            <person name="Pagarete A."/>
            <person name="Parker M."/>
            <person name="Probert I."/>
            <person name="Quesneville H."/>
            <person name="Raines C."/>
            <person name="Rensing S.A."/>
            <person name="Riano-Pachon D.M."/>
            <person name="Richier S."/>
            <person name="Rokitta S."/>
            <person name="Shiraiwa Y."/>
            <person name="Soanes D.M."/>
            <person name="van der Giezen M."/>
            <person name="Wahlund T.M."/>
            <person name="Williams B."/>
            <person name="Wilson W."/>
            <person name="Wolfe G."/>
            <person name="Wurch L.L."/>
        </authorList>
    </citation>
    <scope>NUCLEOTIDE SEQUENCE</scope>
</reference>